<keyword evidence="4" id="KW-1185">Reference proteome</keyword>
<dbReference type="OrthoDB" id="3238779at2"/>
<name>A0A3Q9F0V6_9ACTN</name>
<dbReference type="EMBL" id="CP034539">
    <property type="protein sequence ID" value="AZQ39841.1"/>
    <property type="molecule type" value="Genomic_DNA"/>
</dbReference>
<feature type="domain" description="HTH IS21-type" evidence="2">
    <location>
        <begin position="299"/>
        <end position="362"/>
    </location>
</feature>
<accession>A0A3Q9F0V6</accession>
<evidence type="ECO:0000259" key="2">
    <source>
        <dbReference type="PROSITE" id="PS50531"/>
    </source>
</evidence>
<dbReference type="InterPro" id="IPR029261">
    <property type="entry name" value="Transposase_Znf"/>
</dbReference>
<dbReference type="NCBIfam" id="NF033550">
    <property type="entry name" value="transpos_ISL3"/>
    <property type="match status" value="1"/>
</dbReference>
<dbReference type="AlphaFoldDB" id="A0A3Q9F0V6"/>
<dbReference type="InterPro" id="IPR047951">
    <property type="entry name" value="Transpos_ISL3"/>
</dbReference>
<evidence type="ECO:0000313" key="4">
    <source>
        <dbReference type="Proteomes" id="UP000280298"/>
    </source>
</evidence>
<dbReference type="Pfam" id="PF14690">
    <property type="entry name" value="Zn_ribbon_ISL3"/>
    <property type="match status" value="1"/>
</dbReference>
<dbReference type="KEGG" id="scya:EJ357_45810"/>
<dbReference type="Pfam" id="PF01610">
    <property type="entry name" value="DDE_Tnp_ISL3"/>
    <property type="match status" value="2"/>
</dbReference>
<dbReference type="PROSITE" id="PS50531">
    <property type="entry name" value="HTH_IS21"/>
    <property type="match status" value="1"/>
</dbReference>
<dbReference type="InterPro" id="IPR017894">
    <property type="entry name" value="HTH_IS21_transposase_type"/>
</dbReference>
<dbReference type="PANTHER" id="PTHR33498:SF1">
    <property type="entry name" value="TRANSPOSASE FOR INSERTION SEQUENCE ELEMENT IS1557"/>
    <property type="match status" value="1"/>
</dbReference>
<organism evidence="3 4">
    <name type="scientific">Streptomyces cyaneochromogenes</name>
    <dbReference type="NCBI Taxonomy" id="2496836"/>
    <lineage>
        <taxon>Bacteria</taxon>
        <taxon>Bacillati</taxon>
        <taxon>Actinomycetota</taxon>
        <taxon>Actinomycetes</taxon>
        <taxon>Kitasatosporales</taxon>
        <taxon>Streptomycetaceae</taxon>
        <taxon>Streptomyces</taxon>
    </lineage>
</organism>
<dbReference type="InterPro" id="IPR002560">
    <property type="entry name" value="Transposase_DDE"/>
</dbReference>
<evidence type="ECO:0000256" key="1">
    <source>
        <dbReference type="SAM" id="MobiDB-lite"/>
    </source>
</evidence>
<dbReference type="Proteomes" id="UP000280298">
    <property type="component" value="Chromosome"/>
</dbReference>
<dbReference type="PANTHER" id="PTHR33498">
    <property type="entry name" value="TRANSPOSASE FOR INSERTION SEQUENCE ELEMENT IS1557"/>
    <property type="match status" value="1"/>
</dbReference>
<proteinExistence type="predicted"/>
<reference evidence="3 4" key="1">
    <citation type="journal article" date="2019" name="Int. J. Syst. Evol. Microbiol.">
        <title>Streptomyces cyaneochromogenes sp. nov., a blue pigment-producing actinomycete from manganese-contaminated soil.</title>
        <authorList>
            <person name="Tang X."/>
            <person name="Zhao J."/>
            <person name="Li K."/>
            <person name="Chen Z."/>
            <person name="Sun Y."/>
            <person name="Gao J."/>
        </authorList>
    </citation>
    <scope>NUCLEOTIDE SEQUENCE [LARGE SCALE GENOMIC DNA]</scope>
    <source>
        <strain evidence="3 4">MK-45</strain>
    </source>
</reference>
<feature type="region of interest" description="Disordered" evidence="1">
    <location>
        <begin position="259"/>
        <end position="281"/>
    </location>
</feature>
<protein>
    <submittedName>
        <fullName evidence="3">ISL3 family transposase</fullName>
    </submittedName>
</protein>
<evidence type="ECO:0000313" key="3">
    <source>
        <dbReference type="EMBL" id="AZQ39841.1"/>
    </source>
</evidence>
<gene>
    <name evidence="3" type="ORF">EJ357_45810</name>
</gene>
<sequence>MLFPHLGGVVVELVDRAAAGLTMHARARSTGADCPHCGSASGRVHGRYMRRLADAAVGGASVVIELLVRRFKCPTPACRAVTFAEQIAGLTSPHARYTPLAREQLISIALALAGRAGARLAGVLGLRVAKDTLLRLVRAAPEEPAGEIRVLGVDDFALRKGDSYATILVDLERRRPVGVLPGRDAEPLAAWLKDHPEVEIICRDRAGAYAEGARSGAPQAQQVADAWHLWHNFGEAVEKTVSAHHTCVRTAFENTVPAAPPTSDDIWQTPPPPASASASAAGMLDVCGRERRLVTRTRERYTAVQQLLDSGSTLENICRTLQLDRSTVRRFARASSIDEMLAKATNRSTILDKYTPYLHQRWNEGCHNSAQLHQEIAALGFAGSIQTVQRYLRPFKAATAPPARRLAPRPRRIVRWIMTDPGNLSADDAADLKEIWASRPELDAATHHVRDFATMMRELQGDQLPAWMERVLADDLPALHSLINGLSRDIDAVTAGLSTPWSSGQVEGQVTRTKLLKRQGFGRANLDLLRKRVLLTP</sequence>